<protein>
    <submittedName>
        <fullName evidence="7">RND efflux membrane fusion protein</fullName>
    </submittedName>
</protein>
<dbReference type="PANTHER" id="PTHR30469">
    <property type="entry name" value="MULTIDRUG RESISTANCE PROTEIN MDTA"/>
    <property type="match status" value="1"/>
</dbReference>
<reference evidence="7 8" key="1">
    <citation type="journal article" date="2012" name="J. Bacteriol.">
        <title>Genome Sequence of Gallaecimonas xiamenensis Type Strain 3-C-1.</title>
        <authorList>
            <person name="Lai Q."/>
            <person name="Wang L."/>
            <person name="Wang W."/>
            <person name="Shao Z."/>
        </authorList>
    </citation>
    <scope>NUCLEOTIDE SEQUENCE [LARGE SCALE GENOMIC DNA]</scope>
    <source>
        <strain evidence="7 8">3-C-1</strain>
    </source>
</reference>
<dbReference type="Pfam" id="PF25989">
    <property type="entry name" value="YknX_C"/>
    <property type="match status" value="1"/>
</dbReference>
<dbReference type="InterPro" id="IPR058625">
    <property type="entry name" value="MdtA-like_BSH"/>
</dbReference>
<comment type="similarity">
    <text evidence="1">Belongs to the membrane fusion protein (MFP) (TC 8.A.1) family.</text>
</comment>
<dbReference type="SUPFAM" id="SSF111369">
    <property type="entry name" value="HlyD-like secretion proteins"/>
    <property type="match status" value="1"/>
</dbReference>
<organism evidence="7 8">
    <name type="scientific">Gallaecimonas xiamenensis 3-C-1</name>
    <dbReference type="NCBI Taxonomy" id="745411"/>
    <lineage>
        <taxon>Bacteria</taxon>
        <taxon>Pseudomonadati</taxon>
        <taxon>Pseudomonadota</taxon>
        <taxon>Gammaproteobacteria</taxon>
        <taxon>Enterobacterales</taxon>
        <taxon>Gallaecimonadaceae</taxon>
        <taxon>Gallaecimonas</taxon>
    </lineage>
</organism>
<feature type="domain" description="CusB-like beta-barrel" evidence="5">
    <location>
        <begin position="203"/>
        <end position="270"/>
    </location>
</feature>
<dbReference type="GO" id="GO:1990281">
    <property type="term" value="C:efflux pump complex"/>
    <property type="evidence" value="ECO:0007669"/>
    <property type="project" value="TreeGrafter"/>
</dbReference>
<dbReference type="Proteomes" id="UP000006755">
    <property type="component" value="Unassembled WGS sequence"/>
</dbReference>
<proteinExistence type="inferred from homology"/>
<dbReference type="InterPro" id="IPR006143">
    <property type="entry name" value="RND_pump_MFP"/>
</dbReference>
<accession>K2IUG4</accession>
<dbReference type="Gene3D" id="2.40.30.170">
    <property type="match status" value="1"/>
</dbReference>
<evidence type="ECO:0000256" key="3">
    <source>
        <dbReference type="SAM" id="SignalP"/>
    </source>
</evidence>
<evidence type="ECO:0000259" key="4">
    <source>
        <dbReference type="Pfam" id="PF25917"/>
    </source>
</evidence>
<feature type="domain" description="Multidrug resistance protein MdtA-like barrel-sandwich hybrid" evidence="4">
    <location>
        <begin position="66"/>
        <end position="193"/>
    </location>
</feature>
<dbReference type="InterPro" id="IPR058637">
    <property type="entry name" value="YknX-like_C"/>
</dbReference>
<keyword evidence="2" id="KW-0175">Coiled coil</keyword>
<dbReference type="InterPro" id="IPR058792">
    <property type="entry name" value="Beta-barrel_RND_2"/>
</dbReference>
<comment type="caution">
    <text evidence="7">The sequence shown here is derived from an EMBL/GenBank/DDBJ whole genome shotgun (WGS) entry which is preliminary data.</text>
</comment>
<dbReference type="RefSeq" id="WP_008484338.1">
    <property type="nucleotide sequence ID" value="NZ_AMRI01000011.1"/>
</dbReference>
<evidence type="ECO:0000256" key="1">
    <source>
        <dbReference type="ARBA" id="ARBA00009477"/>
    </source>
</evidence>
<feature type="chain" id="PRO_5003858641" evidence="3">
    <location>
        <begin position="28"/>
        <end position="366"/>
    </location>
</feature>
<dbReference type="GO" id="GO:0015562">
    <property type="term" value="F:efflux transmembrane transporter activity"/>
    <property type="evidence" value="ECO:0007669"/>
    <property type="project" value="TreeGrafter"/>
</dbReference>
<dbReference type="Pfam" id="PF25917">
    <property type="entry name" value="BSH_RND"/>
    <property type="match status" value="1"/>
</dbReference>
<evidence type="ECO:0000256" key="2">
    <source>
        <dbReference type="SAM" id="Coils"/>
    </source>
</evidence>
<dbReference type="PATRIC" id="fig|745411.4.peg.1757"/>
<dbReference type="PANTHER" id="PTHR30469:SF29">
    <property type="entry name" value="BLR2860 PROTEIN"/>
    <property type="match status" value="1"/>
</dbReference>
<dbReference type="eggNOG" id="COG0845">
    <property type="taxonomic scope" value="Bacteria"/>
</dbReference>
<feature type="signal peptide" evidence="3">
    <location>
        <begin position="1"/>
        <end position="27"/>
    </location>
</feature>
<dbReference type="Gene3D" id="2.40.420.20">
    <property type="match status" value="1"/>
</dbReference>
<evidence type="ECO:0000313" key="7">
    <source>
        <dbReference type="EMBL" id="EKE73941.1"/>
    </source>
</evidence>
<keyword evidence="8" id="KW-1185">Reference proteome</keyword>
<dbReference type="EMBL" id="AMRI01000011">
    <property type="protein sequence ID" value="EKE73941.1"/>
    <property type="molecule type" value="Genomic_DNA"/>
</dbReference>
<dbReference type="OrthoDB" id="9806939at2"/>
<evidence type="ECO:0000259" key="6">
    <source>
        <dbReference type="Pfam" id="PF25989"/>
    </source>
</evidence>
<gene>
    <name evidence="7" type="ORF">B3C1_08988</name>
</gene>
<dbReference type="NCBIfam" id="TIGR01730">
    <property type="entry name" value="RND_mfp"/>
    <property type="match status" value="1"/>
</dbReference>
<keyword evidence="3" id="KW-0732">Signal</keyword>
<feature type="domain" description="YknX-like C-terminal permuted SH3-like" evidence="6">
    <location>
        <begin position="279"/>
        <end position="349"/>
    </location>
</feature>
<dbReference type="FunFam" id="2.40.30.170:FF:000010">
    <property type="entry name" value="Efflux RND transporter periplasmic adaptor subunit"/>
    <property type="match status" value="1"/>
</dbReference>
<dbReference type="AlphaFoldDB" id="K2IUG4"/>
<feature type="coiled-coil region" evidence="2">
    <location>
        <begin position="88"/>
        <end position="158"/>
    </location>
</feature>
<dbReference type="Gene3D" id="2.40.50.100">
    <property type="match status" value="1"/>
</dbReference>
<evidence type="ECO:0000313" key="8">
    <source>
        <dbReference type="Proteomes" id="UP000006755"/>
    </source>
</evidence>
<dbReference type="Gene3D" id="1.10.287.470">
    <property type="entry name" value="Helix hairpin bin"/>
    <property type="match status" value="1"/>
</dbReference>
<name>K2IUG4_9GAMM</name>
<dbReference type="STRING" id="745411.B3C1_08988"/>
<dbReference type="Pfam" id="PF25954">
    <property type="entry name" value="Beta-barrel_RND_2"/>
    <property type="match status" value="1"/>
</dbReference>
<evidence type="ECO:0000259" key="5">
    <source>
        <dbReference type="Pfam" id="PF25954"/>
    </source>
</evidence>
<sequence>MKRTLLLGLAVLAPVALVALIYGAANAGQDSQQGQAWPAVKVALAEVTLAELPRRYQGIGELEATRQVQLTSEVAGRVTRIAFESGQQVQAGQLLVQLNDAVEQAERQRLEAQLRNTQAQLRRSKQLVADKLAPQEQLDNAEAARDMAKGELMRVEALIDQKAIKAPFAGVMGIRRVQLGQYLDTASPIANLVDGHRLKSNFALDERTLPGLALGQPVKVRVDAFPEEAFEAKVVAIDPLVGKSRTLQLQAELSNGDGRLKAGMFASIAVLRQDQPPALLVPQTAVTYSAYGDTVFVAEPGPAGLVVKRVTVQSGERWQGLVEITAGLEQGQQVVTSGQMKLADGMQVEAKADSLAALSLAGEAGL</sequence>